<feature type="binding site" evidence="8">
    <location>
        <position position="273"/>
    </location>
    <ligand>
        <name>substrate</name>
    </ligand>
</feature>
<dbReference type="PANTHER" id="PTHR11735">
    <property type="entry name" value="TRNA N6-ADENOSINE THREONYLCARBAMOYLTRANSFERASE"/>
    <property type="match status" value="1"/>
</dbReference>
<dbReference type="GO" id="GO:0002949">
    <property type="term" value="P:tRNA threonylcarbamoyladenosine modification"/>
    <property type="evidence" value="ECO:0007669"/>
    <property type="project" value="UniProtKB-UniRule"/>
</dbReference>
<evidence type="ECO:0000256" key="5">
    <source>
        <dbReference type="ARBA" id="ARBA00023004"/>
    </source>
</evidence>
<dbReference type="GO" id="GO:0005506">
    <property type="term" value="F:iron ion binding"/>
    <property type="evidence" value="ECO:0007669"/>
    <property type="project" value="UniProtKB-UniRule"/>
</dbReference>
<comment type="cofactor">
    <cofactor evidence="8">
        <name>Fe(2+)</name>
        <dbReference type="ChEBI" id="CHEBI:29033"/>
    </cofactor>
    <text evidence="8">Binds 1 Fe(2+) ion per subunit.</text>
</comment>
<dbReference type="InterPro" id="IPR043129">
    <property type="entry name" value="ATPase_NBD"/>
</dbReference>
<keyword evidence="1 8" id="KW-0963">Cytoplasm</keyword>
<comment type="similarity">
    <text evidence="8">Belongs to the KAE1 / TsaD family.</text>
</comment>
<comment type="subcellular location">
    <subcellularLocation>
        <location evidence="8">Cytoplasm</location>
    </subcellularLocation>
</comment>
<feature type="domain" description="Gcp-like" evidence="9">
    <location>
        <begin position="24"/>
        <end position="307"/>
    </location>
</feature>
<feature type="binding site" evidence="8">
    <location>
        <position position="179"/>
    </location>
    <ligand>
        <name>substrate</name>
    </ligand>
</feature>
<feature type="binding site" evidence="8">
    <location>
        <position position="166"/>
    </location>
    <ligand>
        <name>substrate</name>
    </ligand>
</feature>
<sequence length="334" mass="35213">MKILAIESSCDETAAAVVEDGRRVLGNVVASQIEIHRRFGGVVPEIASRNHTLAIDNVVGQALDAAGCGREDIDALAVTYGAGLLGALLVGVNYAKALAYAWKKPLYAVSHIRGHLAANYIDSGLEPPYVCLLASGGHTALLEVDGYEDVKLMGQSGDDAAGEAFDKVARVLGLPYPGGPEIQKLAREGSPVYKMPLPVFKTEGELKFSYSGLKTFVINLVHGMEQRGESVPKADVACSFQECAVEQLVRASECALRRTGMKKIAVAGGVSANERLRGRFDALGRELGAEVFYPQLRYCTDNAAMIGAAAYFLAKSGAAPAGAELDAKATVPLG</sequence>
<evidence type="ECO:0000256" key="8">
    <source>
        <dbReference type="HAMAP-Rule" id="MF_01445"/>
    </source>
</evidence>
<dbReference type="PRINTS" id="PR00789">
    <property type="entry name" value="OSIALOPTASE"/>
</dbReference>
<name>A0A9D1L2B3_9FIRM</name>
<dbReference type="CDD" id="cd24133">
    <property type="entry name" value="ASKHA_NBD_TsaD_bac"/>
    <property type="match status" value="1"/>
</dbReference>
<dbReference type="GO" id="GO:0061711">
    <property type="term" value="F:tRNA N(6)-L-threonylcarbamoyladenine synthase activity"/>
    <property type="evidence" value="ECO:0007669"/>
    <property type="project" value="UniProtKB-EC"/>
</dbReference>
<keyword evidence="3 8" id="KW-0819">tRNA processing</keyword>
<dbReference type="Pfam" id="PF00814">
    <property type="entry name" value="TsaD"/>
    <property type="match status" value="1"/>
</dbReference>
<reference evidence="10" key="1">
    <citation type="submission" date="2020-10" db="EMBL/GenBank/DDBJ databases">
        <authorList>
            <person name="Gilroy R."/>
        </authorList>
    </citation>
    <scope>NUCLEOTIDE SEQUENCE</scope>
    <source>
        <strain evidence="10">1063</strain>
    </source>
</reference>
<comment type="function">
    <text evidence="8">Required for the formation of a threonylcarbamoyl group on adenosine at position 37 (t(6)A37) in tRNAs that read codons beginning with adenine. Is involved in the transfer of the threonylcarbamoyl moiety of threonylcarbamoyl-AMP (TC-AMP) to the N6 group of A37, together with TsaE and TsaB. TsaD likely plays a direct catalytic role in this reaction.</text>
</comment>
<dbReference type="InterPro" id="IPR017861">
    <property type="entry name" value="KAE1/TsaD"/>
</dbReference>
<feature type="binding site" evidence="8">
    <location>
        <position position="115"/>
    </location>
    <ligand>
        <name>Fe cation</name>
        <dbReference type="ChEBI" id="CHEBI:24875"/>
    </ligand>
</feature>
<accession>A0A9D1L2B3</accession>
<feature type="binding site" evidence="8">
    <location>
        <position position="301"/>
    </location>
    <ligand>
        <name>Fe cation</name>
        <dbReference type="ChEBI" id="CHEBI:24875"/>
    </ligand>
</feature>
<organism evidence="10 11">
    <name type="scientific">Candidatus Limadaptatus stercorigallinarum</name>
    <dbReference type="NCBI Taxonomy" id="2840845"/>
    <lineage>
        <taxon>Bacteria</taxon>
        <taxon>Bacillati</taxon>
        <taxon>Bacillota</taxon>
        <taxon>Clostridia</taxon>
        <taxon>Eubacteriales</taxon>
        <taxon>Candidatus Limadaptatus</taxon>
    </lineage>
</organism>
<dbReference type="InterPro" id="IPR000905">
    <property type="entry name" value="Gcp-like_dom"/>
</dbReference>
<evidence type="ECO:0000256" key="7">
    <source>
        <dbReference type="ARBA" id="ARBA00048117"/>
    </source>
</evidence>
<evidence type="ECO:0000256" key="6">
    <source>
        <dbReference type="ARBA" id="ARBA00023315"/>
    </source>
</evidence>
<comment type="catalytic activity">
    <reaction evidence="7 8">
        <text>L-threonylcarbamoyladenylate + adenosine(37) in tRNA = N(6)-L-threonylcarbamoyladenosine(37) in tRNA + AMP + H(+)</text>
        <dbReference type="Rhea" id="RHEA:37059"/>
        <dbReference type="Rhea" id="RHEA-COMP:10162"/>
        <dbReference type="Rhea" id="RHEA-COMP:10163"/>
        <dbReference type="ChEBI" id="CHEBI:15378"/>
        <dbReference type="ChEBI" id="CHEBI:73682"/>
        <dbReference type="ChEBI" id="CHEBI:74411"/>
        <dbReference type="ChEBI" id="CHEBI:74418"/>
        <dbReference type="ChEBI" id="CHEBI:456215"/>
        <dbReference type="EC" id="2.3.1.234"/>
    </reaction>
</comment>
<dbReference type="NCBIfam" id="TIGR03723">
    <property type="entry name" value="T6A_TsaD_YgjD"/>
    <property type="match status" value="1"/>
</dbReference>
<gene>
    <name evidence="8 10" type="primary">tsaD</name>
    <name evidence="10" type="ORF">IAD51_00335</name>
</gene>
<evidence type="ECO:0000256" key="2">
    <source>
        <dbReference type="ARBA" id="ARBA00022679"/>
    </source>
</evidence>
<feature type="binding site" evidence="8">
    <location>
        <begin position="133"/>
        <end position="137"/>
    </location>
    <ligand>
        <name>substrate</name>
    </ligand>
</feature>
<evidence type="ECO:0000313" key="10">
    <source>
        <dbReference type="EMBL" id="HIU20678.1"/>
    </source>
</evidence>
<dbReference type="InterPro" id="IPR022450">
    <property type="entry name" value="TsaD"/>
</dbReference>
<dbReference type="FunFam" id="3.30.420.40:FF:000040">
    <property type="entry name" value="tRNA N6-adenosine threonylcarbamoyltransferase"/>
    <property type="match status" value="1"/>
</dbReference>
<comment type="caution">
    <text evidence="10">The sequence shown here is derived from an EMBL/GenBank/DDBJ whole genome shotgun (WGS) entry which is preliminary data.</text>
</comment>
<dbReference type="GO" id="GO:0005737">
    <property type="term" value="C:cytoplasm"/>
    <property type="evidence" value="ECO:0007669"/>
    <property type="project" value="UniProtKB-SubCell"/>
</dbReference>
<proteinExistence type="inferred from homology"/>
<reference evidence="10" key="2">
    <citation type="journal article" date="2021" name="PeerJ">
        <title>Extensive microbial diversity within the chicken gut microbiome revealed by metagenomics and culture.</title>
        <authorList>
            <person name="Gilroy R."/>
            <person name="Ravi A."/>
            <person name="Getino M."/>
            <person name="Pursley I."/>
            <person name="Horton D.L."/>
            <person name="Alikhan N.F."/>
            <person name="Baker D."/>
            <person name="Gharbi K."/>
            <person name="Hall N."/>
            <person name="Watson M."/>
            <person name="Adriaenssens E.M."/>
            <person name="Foster-Nyarko E."/>
            <person name="Jarju S."/>
            <person name="Secka A."/>
            <person name="Antonio M."/>
            <person name="Oren A."/>
            <person name="Chaudhuri R.R."/>
            <person name="La Ragione R."/>
            <person name="Hildebrand F."/>
            <person name="Pallen M.J."/>
        </authorList>
    </citation>
    <scope>NUCLEOTIDE SEQUENCE</scope>
    <source>
        <strain evidence="10">1063</strain>
    </source>
</reference>
<feature type="binding site" evidence="8">
    <location>
        <position position="111"/>
    </location>
    <ligand>
        <name>Fe cation</name>
        <dbReference type="ChEBI" id="CHEBI:24875"/>
    </ligand>
</feature>
<dbReference type="Gene3D" id="3.30.420.40">
    <property type="match status" value="2"/>
</dbReference>
<dbReference type="Proteomes" id="UP000824088">
    <property type="component" value="Unassembled WGS sequence"/>
</dbReference>
<evidence type="ECO:0000256" key="1">
    <source>
        <dbReference type="ARBA" id="ARBA00022490"/>
    </source>
</evidence>
<evidence type="ECO:0000256" key="4">
    <source>
        <dbReference type="ARBA" id="ARBA00022723"/>
    </source>
</evidence>
<dbReference type="InterPro" id="IPR017860">
    <property type="entry name" value="Peptidase_M22_CS"/>
</dbReference>
<keyword evidence="2 8" id="KW-0808">Transferase</keyword>
<evidence type="ECO:0000256" key="3">
    <source>
        <dbReference type="ARBA" id="ARBA00022694"/>
    </source>
</evidence>
<dbReference type="PROSITE" id="PS01016">
    <property type="entry name" value="GLYCOPROTEASE"/>
    <property type="match status" value="1"/>
</dbReference>
<dbReference type="NCBIfam" id="TIGR00329">
    <property type="entry name" value="gcp_kae1"/>
    <property type="match status" value="1"/>
</dbReference>
<evidence type="ECO:0000313" key="11">
    <source>
        <dbReference type="Proteomes" id="UP000824088"/>
    </source>
</evidence>
<dbReference type="PANTHER" id="PTHR11735:SF6">
    <property type="entry name" value="TRNA N6-ADENOSINE THREONYLCARBAMOYLTRANSFERASE, MITOCHONDRIAL"/>
    <property type="match status" value="1"/>
</dbReference>
<dbReference type="EC" id="2.3.1.234" evidence="8"/>
<keyword evidence="4 8" id="KW-0479">Metal-binding</keyword>
<keyword evidence="5 8" id="KW-0408">Iron</keyword>
<dbReference type="AlphaFoldDB" id="A0A9D1L2B3"/>
<protein>
    <recommendedName>
        <fullName evidence="8">tRNA N6-adenosine threonylcarbamoyltransferase</fullName>
        <ecNumber evidence="8">2.3.1.234</ecNumber>
    </recommendedName>
    <alternativeName>
        <fullName evidence="8">N6-L-threonylcarbamoyladenine synthase</fullName>
        <shortName evidence="8">t(6)A synthase</shortName>
    </alternativeName>
    <alternativeName>
        <fullName evidence="8">t(6)A37 threonylcarbamoyladenosine biosynthesis protein TsaD</fullName>
    </alternativeName>
    <alternativeName>
        <fullName evidence="8">tRNA threonylcarbamoyladenosine biosynthesis protein TsaD</fullName>
    </alternativeName>
</protein>
<dbReference type="HAMAP" id="MF_01445">
    <property type="entry name" value="TsaD"/>
    <property type="match status" value="1"/>
</dbReference>
<keyword evidence="6 8" id="KW-0012">Acyltransferase</keyword>
<evidence type="ECO:0000259" key="9">
    <source>
        <dbReference type="Pfam" id="PF00814"/>
    </source>
</evidence>
<dbReference type="EMBL" id="DVMN01000005">
    <property type="protein sequence ID" value="HIU20678.1"/>
    <property type="molecule type" value="Genomic_DNA"/>
</dbReference>
<comment type="caution">
    <text evidence="8">Lacks conserved residue(s) required for the propagation of feature annotation.</text>
</comment>
<dbReference type="SUPFAM" id="SSF53067">
    <property type="entry name" value="Actin-like ATPase domain"/>
    <property type="match status" value="2"/>
</dbReference>